<dbReference type="EMBL" id="CAXDID020000302">
    <property type="protein sequence ID" value="CAL6073724.1"/>
    <property type="molecule type" value="Genomic_DNA"/>
</dbReference>
<evidence type="ECO:0000313" key="2">
    <source>
        <dbReference type="EMBL" id="CAI9944802.1"/>
    </source>
</evidence>
<reference evidence="3 4" key="2">
    <citation type="submission" date="2024-07" db="EMBL/GenBank/DDBJ databases">
        <authorList>
            <person name="Akdeniz Z."/>
        </authorList>
    </citation>
    <scope>NUCLEOTIDE SEQUENCE [LARGE SCALE GENOMIC DNA]</scope>
</reference>
<evidence type="ECO:0000313" key="4">
    <source>
        <dbReference type="Proteomes" id="UP001642409"/>
    </source>
</evidence>
<dbReference type="Proteomes" id="UP001642409">
    <property type="component" value="Unassembled WGS sequence"/>
</dbReference>
<dbReference type="AlphaFoldDB" id="A0AA86UBK7"/>
<proteinExistence type="predicted"/>
<organism evidence="2">
    <name type="scientific">Hexamita inflata</name>
    <dbReference type="NCBI Taxonomy" id="28002"/>
    <lineage>
        <taxon>Eukaryota</taxon>
        <taxon>Metamonada</taxon>
        <taxon>Diplomonadida</taxon>
        <taxon>Hexamitidae</taxon>
        <taxon>Hexamitinae</taxon>
        <taxon>Hexamita</taxon>
    </lineage>
</organism>
<keyword evidence="4" id="KW-1185">Reference proteome</keyword>
<dbReference type="EMBL" id="CATOUU010000733">
    <property type="protein sequence ID" value="CAI9944802.1"/>
    <property type="molecule type" value="Genomic_DNA"/>
</dbReference>
<evidence type="ECO:0000313" key="3">
    <source>
        <dbReference type="EMBL" id="CAL6073724.1"/>
    </source>
</evidence>
<protein>
    <submittedName>
        <fullName evidence="3">Hypothetical_protein</fullName>
    </submittedName>
</protein>
<reference evidence="2" key="1">
    <citation type="submission" date="2023-06" db="EMBL/GenBank/DDBJ databases">
        <authorList>
            <person name="Kurt Z."/>
        </authorList>
    </citation>
    <scope>NUCLEOTIDE SEQUENCE</scope>
</reference>
<feature type="region of interest" description="Disordered" evidence="1">
    <location>
        <begin position="119"/>
        <end position="140"/>
    </location>
</feature>
<name>A0AA86UBK7_9EUKA</name>
<sequence length="140" mass="16391">MLVLVFLVRKCGSYLFSCRISKISEYLLLLSFEVEYGFAQNTIHAQSYMILKYKVILKQIFLPKNRFGLLLILILKALHKRKFINRSLCEKLLKKIKSLQEVQNIEDVLKQASCPVGKQVKSKRKKKAKKRQNKMDISID</sequence>
<evidence type="ECO:0000256" key="1">
    <source>
        <dbReference type="SAM" id="MobiDB-lite"/>
    </source>
</evidence>
<comment type="caution">
    <text evidence="2">The sequence shown here is derived from an EMBL/GenBank/DDBJ whole genome shotgun (WGS) entry which is preliminary data.</text>
</comment>
<accession>A0AA86UBK7</accession>
<feature type="compositionally biased region" description="Basic residues" evidence="1">
    <location>
        <begin position="120"/>
        <end position="132"/>
    </location>
</feature>
<gene>
    <name evidence="2" type="ORF">HINF_LOCUS32447</name>
    <name evidence="3" type="ORF">HINF_LOCUS56241</name>
</gene>